<name>A0ABU5UDT3_9CYAN</name>
<evidence type="ECO:0000313" key="8">
    <source>
        <dbReference type="EMBL" id="MEA5581663.1"/>
    </source>
</evidence>
<dbReference type="Pfam" id="PF07787">
    <property type="entry name" value="TMEM43"/>
    <property type="match status" value="1"/>
</dbReference>
<feature type="transmembrane region" description="Helical" evidence="7">
    <location>
        <begin position="29"/>
        <end position="49"/>
    </location>
</feature>
<evidence type="ECO:0000256" key="6">
    <source>
        <dbReference type="ARBA" id="ARBA00023136"/>
    </source>
</evidence>
<evidence type="ECO:0000256" key="5">
    <source>
        <dbReference type="ARBA" id="ARBA00022989"/>
    </source>
</evidence>
<dbReference type="PANTHER" id="PTHR13416">
    <property type="match status" value="1"/>
</dbReference>
<evidence type="ECO:0000313" key="9">
    <source>
        <dbReference type="Proteomes" id="UP001302120"/>
    </source>
</evidence>
<dbReference type="EMBL" id="JAYGHG010000012">
    <property type="protein sequence ID" value="MEA5581663.1"/>
    <property type="molecule type" value="Genomic_DNA"/>
</dbReference>
<evidence type="ECO:0000256" key="3">
    <source>
        <dbReference type="ARBA" id="ARBA00022692"/>
    </source>
</evidence>
<sequence length="415" mass="46316">MSDYDDDQGDFNQYVEYREVSWGTRIKQAVQGIVIGILSITIAFGLIIWNEGSTILNQAAQQAISIPSDVPNNQDIGKLIITSGVITSDETLGDNLFIQPGEYIALAREVDMYSWVEKQTKETETNLGGSQDQKVTTTYYKTWVSVDKLDEKSIVISGNPINSNSQSFVYPEKHQNPTPNIKNAAYKVNAAKIGVFDVDMSSFSLPRAGSVKEAYGDVFTGYVQLPTPTQLQVSEQNLIPKADVTNVGSYLYQGSGTLQTPNLGDLRMRYAVFPANIPVTVIGKLSENNKIVPYLDKNKRRLFRLFPGTETNLLGRIQTEDHIFTWGLRFLSFLAMWIGLRLILEPINVVLDFIPIFGAIGRLTTGFSTMIVALMINISTIVIYHLTQNLLYLAIAVIITFLLGNAIFGKRYQRR</sequence>
<gene>
    <name evidence="8" type="ORF">VB620_09960</name>
</gene>
<feature type="transmembrane region" description="Helical" evidence="7">
    <location>
        <begin position="390"/>
        <end position="408"/>
    </location>
</feature>
<evidence type="ECO:0000256" key="2">
    <source>
        <dbReference type="ARBA" id="ARBA00004586"/>
    </source>
</evidence>
<feature type="transmembrane region" description="Helical" evidence="7">
    <location>
        <begin position="323"/>
        <end position="344"/>
    </location>
</feature>
<dbReference type="PANTHER" id="PTHR13416:SF2">
    <property type="entry name" value="TRANSMEMBRANE PROTEIN 43"/>
    <property type="match status" value="1"/>
</dbReference>
<comment type="subcellular location">
    <subcellularLocation>
        <location evidence="1">Endomembrane system</location>
        <topology evidence="1">Multi-pass membrane protein</topology>
    </subcellularLocation>
    <subcellularLocation>
        <location evidence="2">Endoplasmic reticulum membrane</location>
    </subcellularLocation>
</comment>
<evidence type="ECO:0000256" key="1">
    <source>
        <dbReference type="ARBA" id="ARBA00004127"/>
    </source>
</evidence>
<keyword evidence="5 7" id="KW-1133">Transmembrane helix</keyword>
<comment type="caution">
    <text evidence="8">The sequence shown here is derived from an EMBL/GenBank/DDBJ whole genome shotgun (WGS) entry which is preliminary data.</text>
</comment>
<keyword evidence="4" id="KW-0256">Endoplasmic reticulum</keyword>
<dbReference type="RefSeq" id="WP_323195990.1">
    <property type="nucleotide sequence ID" value="NZ_JAYGHG010000012.1"/>
</dbReference>
<organism evidence="8 9">
    <name type="scientific">Nodularia harveyana UHCC-0300</name>
    <dbReference type="NCBI Taxonomy" id="2974287"/>
    <lineage>
        <taxon>Bacteria</taxon>
        <taxon>Bacillati</taxon>
        <taxon>Cyanobacteriota</taxon>
        <taxon>Cyanophyceae</taxon>
        <taxon>Nostocales</taxon>
        <taxon>Nodulariaceae</taxon>
        <taxon>Nodularia</taxon>
    </lineage>
</organism>
<dbReference type="InterPro" id="IPR012430">
    <property type="entry name" value="TMEM43_fam"/>
</dbReference>
<protein>
    <submittedName>
        <fullName evidence="8">TMEM43 family protein</fullName>
    </submittedName>
</protein>
<keyword evidence="3 7" id="KW-0812">Transmembrane</keyword>
<keyword evidence="6 7" id="KW-0472">Membrane</keyword>
<proteinExistence type="predicted"/>
<keyword evidence="9" id="KW-1185">Reference proteome</keyword>
<evidence type="ECO:0000256" key="4">
    <source>
        <dbReference type="ARBA" id="ARBA00022824"/>
    </source>
</evidence>
<dbReference type="Proteomes" id="UP001302120">
    <property type="component" value="Unassembled WGS sequence"/>
</dbReference>
<evidence type="ECO:0000256" key="7">
    <source>
        <dbReference type="SAM" id="Phobius"/>
    </source>
</evidence>
<feature type="transmembrane region" description="Helical" evidence="7">
    <location>
        <begin position="356"/>
        <end position="384"/>
    </location>
</feature>
<accession>A0ABU5UDT3</accession>
<reference evidence="8 9" key="1">
    <citation type="submission" date="2023-12" db="EMBL/GenBank/DDBJ databases">
        <title>Baltic Sea Cyanobacteria.</title>
        <authorList>
            <person name="Delbaje E."/>
            <person name="Fewer D.P."/>
            <person name="Shishido T.K."/>
        </authorList>
    </citation>
    <scope>NUCLEOTIDE SEQUENCE [LARGE SCALE GENOMIC DNA]</scope>
    <source>
        <strain evidence="8 9">UHCC-0300</strain>
    </source>
</reference>